<accession>I2NJB3</accession>
<proteinExistence type="predicted"/>
<comment type="caution">
    <text evidence="2">The sequence shown here is derived from an EMBL/GenBank/DDBJ whole genome shotgun (WGS) entry which is preliminary data.</text>
</comment>
<dbReference type="CDD" id="cd06532">
    <property type="entry name" value="Glyco_transf_25"/>
    <property type="match status" value="1"/>
</dbReference>
<evidence type="ECO:0000313" key="3">
    <source>
        <dbReference type="Proteomes" id="UP000003345"/>
    </source>
</evidence>
<dbReference type="Proteomes" id="UP000003345">
    <property type="component" value="Unassembled WGS sequence"/>
</dbReference>
<dbReference type="OrthoDB" id="9816113at2"/>
<keyword evidence="2" id="KW-0808">Transferase</keyword>
<evidence type="ECO:0000259" key="1">
    <source>
        <dbReference type="Pfam" id="PF01755"/>
    </source>
</evidence>
<dbReference type="EMBL" id="AJMU01000049">
    <property type="protein sequence ID" value="EIG25924.1"/>
    <property type="molecule type" value="Genomic_DNA"/>
</dbReference>
<reference evidence="2 3" key="1">
    <citation type="submission" date="2012-04" db="EMBL/GenBank/DDBJ databases">
        <authorList>
            <person name="Harkins D.M."/>
            <person name="Madupu R."/>
            <person name="Durkin A.S."/>
            <person name="Torralba M."/>
            <person name="Methe B."/>
            <person name="Sutton G.G."/>
            <person name="Nelson K.E."/>
        </authorList>
    </citation>
    <scope>NUCLEOTIDE SEQUENCE [LARGE SCALE GENOMIC DNA]</scope>
    <source>
        <strain evidence="2 3">HK411</strain>
    </source>
</reference>
<dbReference type="Pfam" id="PF01755">
    <property type="entry name" value="Glyco_transf_25"/>
    <property type="match status" value="1"/>
</dbReference>
<name>I2NJB3_9PAST</name>
<gene>
    <name evidence="2" type="ORF">HMPREF1054_0075</name>
</gene>
<dbReference type="RefSeq" id="WP_005708822.1">
    <property type="nucleotide sequence ID" value="NZ_AJMU01000049.1"/>
</dbReference>
<evidence type="ECO:0000313" key="2">
    <source>
        <dbReference type="EMBL" id="EIG25924.1"/>
    </source>
</evidence>
<protein>
    <submittedName>
        <fullName evidence="2">LPS glycosyltransferase</fullName>
    </submittedName>
</protein>
<dbReference type="eggNOG" id="COG3306">
    <property type="taxonomic scope" value="Bacteria"/>
</dbReference>
<sequence length="262" mass="30208">MQNIQHNYVISLTTATDRREHITKEFGKQNITFEFFDAITPNNLELKAKELGIDISNSPLTKGEIACALSHIALYFLAKEKELDYICIFEDDIYLGENANLLLNNNYIDDNVDIVKIEKNFDTVILSVFSIKEYLGRKFYKLTKSNSGTGGYIVTKKGIDFLVKNIKEIKDIEIDNLLFKQLLLKKEYTVWQMQPAVCIQDCLLNPQTSSFGVMGGEGGERDQRRDKKNKKKLPLIIRLVKEVKRPFAKLNKKFFGKKAYFK</sequence>
<dbReference type="GO" id="GO:0016740">
    <property type="term" value="F:transferase activity"/>
    <property type="evidence" value="ECO:0007669"/>
    <property type="project" value="UniProtKB-KW"/>
</dbReference>
<dbReference type="InterPro" id="IPR002654">
    <property type="entry name" value="Glyco_trans_25"/>
</dbReference>
<organism evidence="2 3">
    <name type="scientific">Haemophilus paraphrohaemolyticus HK411</name>
    <dbReference type="NCBI Taxonomy" id="1095743"/>
    <lineage>
        <taxon>Bacteria</taxon>
        <taxon>Pseudomonadati</taxon>
        <taxon>Pseudomonadota</taxon>
        <taxon>Gammaproteobacteria</taxon>
        <taxon>Pasteurellales</taxon>
        <taxon>Pasteurellaceae</taxon>
        <taxon>Haemophilus</taxon>
    </lineage>
</organism>
<dbReference type="PATRIC" id="fig|1095743.3.peg.923"/>
<dbReference type="AlphaFoldDB" id="I2NJB3"/>
<feature type="domain" description="Glycosyl transferase family 25" evidence="1">
    <location>
        <begin position="5"/>
        <end position="177"/>
    </location>
</feature>